<dbReference type="InParanoid" id="A0A0D0B4Y5"/>
<reference evidence="2" key="2">
    <citation type="submission" date="2015-01" db="EMBL/GenBank/DDBJ databases">
        <title>Evolutionary Origins and Diversification of the Mycorrhizal Mutualists.</title>
        <authorList>
            <consortium name="DOE Joint Genome Institute"/>
            <consortium name="Mycorrhizal Genomics Consortium"/>
            <person name="Kohler A."/>
            <person name="Kuo A."/>
            <person name="Nagy L.G."/>
            <person name="Floudas D."/>
            <person name="Copeland A."/>
            <person name="Barry K.W."/>
            <person name="Cichocki N."/>
            <person name="Veneault-Fourrey C."/>
            <person name="LaButti K."/>
            <person name="Lindquist E.A."/>
            <person name="Lipzen A."/>
            <person name="Lundell T."/>
            <person name="Morin E."/>
            <person name="Murat C."/>
            <person name="Riley R."/>
            <person name="Ohm R."/>
            <person name="Sun H."/>
            <person name="Tunlid A."/>
            <person name="Henrissat B."/>
            <person name="Grigoriev I.V."/>
            <person name="Hibbett D.S."/>
            <person name="Martin F."/>
        </authorList>
    </citation>
    <scope>NUCLEOTIDE SEQUENCE [LARGE SCALE GENOMIC DNA]</scope>
    <source>
        <strain evidence="2">UH-Slu-Lm8-n1</strain>
    </source>
</reference>
<evidence type="ECO:0000313" key="1">
    <source>
        <dbReference type="EMBL" id="KIK38918.1"/>
    </source>
</evidence>
<dbReference type="EMBL" id="KN835368">
    <property type="protein sequence ID" value="KIK38918.1"/>
    <property type="molecule type" value="Genomic_DNA"/>
</dbReference>
<keyword evidence="2" id="KW-1185">Reference proteome</keyword>
<gene>
    <name evidence="1" type="ORF">CY34DRAFT_365312</name>
</gene>
<protein>
    <submittedName>
        <fullName evidence="1">Uncharacterized protein</fullName>
    </submittedName>
</protein>
<reference evidence="1 2" key="1">
    <citation type="submission" date="2014-04" db="EMBL/GenBank/DDBJ databases">
        <authorList>
            <consortium name="DOE Joint Genome Institute"/>
            <person name="Kuo A."/>
            <person name="Ruytinx J."/>
            <person name="Rineau F."/>
            <person name="Colpaert J."/>
            <person name="Kohler A."/>
            <person name="Nagy L.G."/>
            <person name="Floudas D."/>
            <person name="Copeland A."/>
            <person name="Barry K.W."/>
            <person name="Cichocki N."/>
            <person name="Veneault-Fourrey C."/>
            <person name="LaButti K."/>
            <person name="Lindquist E.A."/>
            <person name="Lipzen A."/>
            <person name="Lundell T."/>
            <person name="Morin E."/>
            <person name="Murat C."/>
            <person name="Sun H."/>
            <person name="Tunlid A."/>
            <person name="Henrissat B."/>
            <person name="Grigoriev I.V."/>
            <person name="Hibbett D.S."/>
            <person name="Martin F."/>
            <person name="Nordberg H.P."/>
            <person name="Cantor M.N."/>
            <person name="Hua S.X."/>
        </authorList>
    </citation>
    <scope>NUCLEOTIDE SEQUENCE [LARGE SCALE GENOMIC DNA]</scope>
    <source>
        <strain evidence="1 2">UH-Slu-Lm8-n1</strain>
    </source>
</reference>
<sequence length="102" mass="11218">MYIVMAIRTVGPIHAELFTLSFSAAHSQTCSGHGRQTGRHVLKTIEFDLVSALVRYTPFGLSYCQILRCVVNCWLKLSASSPLRTSSKHDLDICNSCGAITD</sequence>
<accession>A0A0D0B4Y5</accession>
<name>A0A0D0B4Y5_9AGAM</name>
<organism evidence="1 2">
    <name type="scientific">Suillus luteus UH-Slu-Lm8-n1</name>
    <dbReference type="NCBI Taxonomy" id="930992"/>
    <lineage>
        <taxon>Eukaryota</taxon>
        <taxon>Fungi</taxon>
        <taxon>Dikarya</taxon>
        <taxon>Basidiomycota</taxon>
        <taxon>Agaricomycotina</taxon>
        <taxon>Agaricomycetes</taxon>
        <taxon>Agaricomycetidae</taxon>
        <taxon>Boletales</taxon>
        <taxon>Suillineae</taxon>
        <taxon>Suillaceae</taxon>
        <taxon>Suillus</taxon>
    </lineage>
</organism>
<dbReference type="Proteomes" id="UP000054485">
    <property type="component" value="Unassembled WGS sequence"/>
</dbReference>
<dbReference type="HOGENOM" id="CLU_2279333_0_0_1"/>
<evidence type="ECO:0000313" key="2">
    <source>
        <dbReference type="Proteomes" id="UP000054485"/>
    </source>
</evidence>
<proteinExistence type="predicted"/>
<dbReference type="AlphaFoldDB" id="A0A0D0B4Y5"/>